<evidence type="ECO:0000313" key="11">
    <source>
        <dbReference type="EMBL" id="AGH45944.1"/>
    </source>
</evidence>
<evidence type="ECO:0000256" key="1">
    <source>
        <dbReference type="ARBA" id="ARBA00000553"/>
    </source>
</evidence>
<comment type="catalytic activity">
    <reaction evidence="9">
        <text>S-methyl-5'-thioadenosine + phosphate = 5-(methylsulfanyl)-alpha-D-ribose 1-phosphate + adenine</text>
        <dbReference type="Rhea" id="RHEA:11852"/>
        <dbReference type="ChEBI" id="CHEBI:16708"/>
        <dbReference type="ChEBI" id="CHEBI:17509"/>
        <dbReference type="ChEBI" id="CHEBI:43474"/>
        <dbReference type="ChEBI" id="CHEBI:58533"/>
        <dbReference type="EC" id="2.4.2.28"/>
    </reaction>
    <physiologicalReaction direction="left-to-right" evidence="9">
        <dbReference type="Rhea" id="RHEA:11853"/>
    </physiologicalReaction>
</comment>
<evidence type="ECO:0000256" key="8">
    <source>
        <dbReference type="ARBA" id="ARBA00048968"/>
    </source>
</evidence>
<name>M4RUP8_9ALTE</name>
<evidence type="ECO:0000256" key="3">
    <source>
        <dbReference type="ARBA" id="ARBA00022679"/>
    </source>
</evidence>
<dbReference type="PANTHER" id="PTHR30616">
    <property type="entry name" value="UNCHARACTERIZED PROTEIN YFIH"/>
    <property type="match status" value="1"/>
</dbReference>
<dbReference type="InterPro" id="IPR038371">
    <property type="entry name" value="Cu_polyphenol_OxRdtase_sf"/>
</dbReference>
<dbReference type="InterPro" id="IPR011324">
    <property type="entry name" value="Cytotoxic_necrot_fac-like_cat"/>
</dbReference>
<evidence type="ECO:0000256" key="4">
    <source>
        <dbReference type="ARBA" id="ARBA00022723"/>
    </source>
</evidence>
<evidence type="ECO:0000256" key="9">
    <source>
        <dbReference type="ARBA" id="ARBA00049893"/>
    </source>
</evidence>
<dbReference type="Pfam" id="PF02578">
    <property type="entry name" value="Cu-oxidase_4"/>
    <property type="match status" value="1"/>
</dbReference>
<dbReference type="GO" id="GO:0016787">
    <property type="term" value="F:hydrolase activity"/>
    <property type="evidence" value="ECO:0007669"/>
    <property type="project" value="UniProtKB-KW"/>
</dbReference>
<keyword evidence="3" id="KW-0808">Transferase</keyword>
<dbReference type="Proteomes" id="UP000011864">
    <property type="component" value="Chromosome"/>
</dbReference>
<dbReference type="PANTHER" id="PTHR30616:SF2">
    <property type="entry name" value="PURINE NUCLEOSIDE PHOSPHORYLASE LACC1"/>
    <property type="match status" value="1"/>
</dbReference>
<dbReference type="GO" id="GO:0017061">
    <property type="term" value="F:S-methyl-5-thioadenosine phosphorylase activity"/>
    <property type="evidence" value="ECO:0007669"/>
    <property type="project" value="UniProtKB-EC"/>
</dbReference>
<evidence type="ECO:0000256" key="6">
    <source>
        <dbReference type="ARBA" id="ARBA00022833"/>
    </source>
</evidence>
<dbReference type="KEGG" id="gps:C427_3839"/>
<keyword evidence="4" id="KW-0479">Metal-binding</keyword>
<accession>M4RUP8</accession>
<sequence>MLQQNYIQPNWPAPNNVKAFTSSRSEGFSLPPYDSFNLAQHVGDDKIAVNKNRELLPNYQNFIWLNQTHTNICLDLDMHCNDAEATFQADACFSTRKSQVCAVMTADCLPILLCDVQGLCVAAVHAGWRGLADGVIENTVSKMPVHPKTLMAWMGPAISQRHFEVGKEIKETFSNYPQAFRINSQNTDEKYFANLYLIAKRKMFTLGITQIFWWRILYLSTARFIFFSSSGHASSIKQIKSYRSNRKDG</sequence>
<comment type="catalytic activity">
    <reaction evidence="1">
        <text>inosine + phosphate = alpha-D-ribose 1-phosphate + hypoxanthine</text>
        <dbReference type="Rhea" id="RHEA:27646"/>
        <dbReference type="ChEBI" id="CHEBI:17368"/>
        <dbReference type="ChEBI" id="CHEBI:17596"/>
        <dbReference type="ChEBI" id="CHEBI:43474"/>
        <dbReference type="ChEBI" id="CHEBI:57720"/>
        <dbReference type="EC" id="2.4.2.1"/>
    </reaction>
    <physiologicalReaction direction="left-to-right" evidence="1">
        <dbReference type="Rhea" id="RHEA:27647"/>
    </physiologicalReaction>
</comment>
<dbReference type="PATRIC" id="fig|1129794.4.peg.3824"/>
<dbReference type="AlphaFoldDB" id="M4RUP8"/>
<dbReference type="Gene3D" id="3.60.140.10">
    <property type="entry name" value="CNF1/YfiH-like putative cysteine hydrolases"/>
    <property type="match status" value="1"/>
</dbReference>
<evidence type="ECO:0000256" key="10">
    <source>
        <dbReference type="RuleBase" id="RU361274"/>
    </source>
</evidence>
<protein>
    <recommendedName>
        <fullName evidence="10">Purine nucleoside phosphorylase</fullName>
    </recommendedName>
</protein>
<dbReference type="GO" id="GO:0005507">
    <property type="term" value="F:copper ion binding"/>
    <property type="evidence" value="ECO:0007669"/>
    <property type="project" value="TreeGrafter"/>
</dbReference>
<keyword evidence="12" id="KW-1185">Reference proteome</keyword>
<evidence type="ECO:0000256" key="7">
    <source>
        <dbReference type="ARBA" id="ARBA00047989"/>
    </source>
</evidence>
<gene>
    <name evidence="11" type="ORF">C427_3839</name>
</gene>
<dbReference type="eggNOG" id="COG1496">
    <property type="taxonomic scope" value="Bacteria"/>
</dbReference>
<dbReference type="STRING" id="1129794.C427_3839"/>
<evidence type="ECO:0000256" key="5">
    <source>
        <dbReference type="ARBA" id="ARBA00022801"/>
    </source>
</evidence>
<dbReference type="EMBL" id="CP003837">
    <property type="protein sequence ID" value="AGH45944.1"/>
    <property type="molecule type" value="Genomic_DNA"/>
</dbReference>
<proteinExistence type="inferred from homology"/>
<dbReference type="InterPro" id="IPR003730">
    <property type="entry name" value="Cu_polyphenol_OxRdtase"/>
</dbReference>
<reference evidence="11 12" key="1">
    <citation type="journal article" date="2013" name="Genome Announc.">
        <title>Complete Genome Sequence of Glaciecola psychrophila Strain 170T.</title>
        <authorList>
            <person name="Yin J."/>
            <person name="Chen J."/>
            <person name="Liu G."/>
            <person name="Yu Y."/>
            <person name="Song L."/>
            <person name="Wang X."/>
            <person name="Qu X."/>
        </authorList>
    </citation>
    <scope>NUCLEOTIDE SEQUENCE [LARGE SCALE GENOMIC DNA]</scope>
    <source>
        <strain evidence="11 12">170</strain>
    </source>
</reference>
<evidence type="ECO:0000256" key="2">
    <source>
        <dbReference type="ARBA" id="ARBA00007353"/>
    </source>
</evidence>
<comment type="catalytic activity">
    <reaction evidence="8">
        <text>adenosine + phosphate = alpha-D-ribose 1-phosphate + adenine</text>
        <dbReference type="Rhea" id="RHEA:27642"/>
        <dbReference type="ChEBI" id="CHEBI:16335"/>
        <dbReference type="ChEBI" id="CHEBI:16708"/>
        <dbReference type="ChEBI" id="CHEBI:43474"/>
        <dbReference type="ChEBI" id="CHEBI:57720"/>
        <dbReference type="EC" id="2.4.2.1"/>
    </reaction>
    <physiologicalReaction direction="left-to-right" evidence="8">
        <dbReference type="Rhea" id="RHEA:27643"/>
    </physiologicalReaction>
</comment>
<dbReference type="SUPFAM" id="SSF64438">
    <property type="entry name" value="CNF1/YfiH-like putative cysteine hydrolases"/>
    <property type="match status" value="1"/>
</dbReference>
<keyword evidence="5" id="KW-0378">Hydrolase</keyword>
<dbReference type="NCBIfam" id="TIGR00726">
    <property type="entry name" value="peptidoglycan editing factor PgeF"/>
    <property type="match status" value="1"/>
</dbReference>
<organism evidence="11 12">
    <name type="scientific">Paraglaciecola psychrophila 170</name>
    <dbReference type="NCBI Taxonomy" id="1129794"/>
    <lineage>
        <taxon>Bacteria</taxon>
        <taxon>Pseudomonadati</taxon>
        <taxon>Pseudomonadota</taxon>
        <taxon>Gammaproteobacteria</taxon>
        <taxon>Alteromonadales</taxon>
        <taxon>Alteromonadaceae</taxon>
        <taxon>Paraglaciecola</taxon>
    </lineage>
</organism>
<comment type="catalytic activity">
    <reaction evidence="7">
        <text>adenosine + H2O + H(+) = inosine + NH4(+)</text>
        <dbReference type="Rhea" id="RHEA:24408"/>
        <dbReference type="ChEBI" id="CHEBI:15377"/>
        <dbReference type="ChEBI" id="CHEBI:15378"/>
        <dbReference type="ChEBI" id="CHEBI:16335"/>
        <dbReference type="ChEBI" id="CHEBI:17596"/>
        <dbReference type="ChEBI" id="CHEBI:28938"/>
        <dbReference type="EC" id="3.5.4.4"/>
    </reaction>
    <physiologicalReaction direction="left-to-right" evidence="7">
        <dbReference type="Rhea" id="RHEA:24409"/>
    </physiologicalReaction>
</comment>
<dbReference type="CDD" id="cd16833">
    <property type="entry name" value="YfiH"/>
    <property type="match status" value="1"/>
</dbReference>
<comment type="similarity">
    <text evidence="2 10">Belongs to the purine nucleoside phosphorylase YfiH/LACC1 family.</text>
</comment>
<dbReference type="HOGENOM" id="CLU_065784_1_1_6"/>
<evidence type="ECO:0000313" key="12">
    <source>
        <dbReference type="Proteomes" id="UP000011864"/>
    </source>
</evidence>
<keyword evidence="6" id="KW-0862">Zinc</keyword>